<evidence type="ECO:0000313" key="2">
    <source>
        <dbReference type="Proteomes" id="UP001157418"/>
    </source>
</evidence>
<evidence type="ECO:0000313" key="1">
    <source>
        <dbReference type="EMBL" id="CAH1416617.1"/>
    </source>
</evidence>
<dbReference type="EMBL" id="CAKMRJ010000002">
    <property type="protein sequence ID" value="CAH1416617.1"/>
    <property type="molecule type" value="Genomic_DNA"/>
</dbReference>
<gene>
    <name evidence="1" type="ORF">LVIROSA_LOCUS4369</name>
</gene>
<proteinExistence type="predicted"/>
<dbReference type="AlphaFoldDB" id="A0AAU9LQH8"/>
<sequence length="91" mass="10891">MYRKTFHNQLLLMPLKKLMRQMFRWRRKWRRKLFTETTSQVALAAPAVYLDPLLVILIVIVHLEQDLMQVILQRHDCNKKISEPAPSGTYL</sequence>
<dbReference type="Proteomes" id="UP001157418">
    <property type="component" value="Unassembled WGS sequence"/>
</dbReference>
<comment type="caution">
    <text evidence="1">The sequence shown here is derived from an EMBL/GenBank/DDBJ whole genome shotgun (WGS) entry which is preliminary data.</text>
</comment>
<organism evidence="1 2">
    <name type="scientific">Lactuca virosa</name>
    <dbReference type="NCBI Taxonomy" id="75947"/>
    <lineage>
        <taxon>Eukaryota</taxon>
        <taxon>Viridiplantae</taxon>
        <taxon>Streptophyta</taxon>
        <taxon>Embryophyta</taxon>
        <taxon>Tracheophyta</taxon>
        <taxon>Spermatophyta</taxon>
        <taxon>Magnoliopsida</taxon>
        <taxon>eudicotyledons</taxon>
        <taxon>Gunneridae</taxon>
        <taxon>Pentapetalae</taxon>
        <taxon>asterids</taxon>
        <taxon>campanulids</taxon>
        <taxon>Asterales</taxon>
        <taxon>Asteraceae</taxon>
        <taxon>Cichorioideae</taxon>
        <taxon>Cichorieae</taxon>
        <taxon>Lactucinae</taxon>
        <taxon>Lactuca</taxon>
    </lineage>
</organism>
<accession>A0AAU9LQH8</accession>
<name>A0AAU9LQH8_9ASTR</name>
<keyword evidence="2" id="KW-1185">Reference proteome</keyword>
<protein>
    <submittedName>
        <fullName evidence="1">Uncharacterized protein</fullName>
    </submittedName>
</protein>
<reference evidence="1 2" key="1">
    <citation type="submission" date="2022-01" db="EMBL/GenBank/DDBJ databases">
        <authorList>
            <person name="Xiong W."/>
            <person name="Schranz E."/>
        </authorList>
    </citation>
    <scope>NUCLEOTIDE SEQUENCE [LARGE SCALE GENOMIC DNA]</scope>
</reference>